<evidence type="ECO:0000256" key="3">
    <source>
        <dbReference type="ARBA" id="ARBA00022737"/>
    </source>
</evidence>
<sequence>MMARLSETPVVHPTAQLENCRLGRYTEVAEGGRLVETELGDYSYVMENCQAWCVTIGKFCNIAASVRINATHHPMSRATLHHFTYRASDYFDDAEHESDFFAARRAKRVRIGHDSWIGHGVTILPGVTIGDGAVVGAGAVVTRDVAPYTIVAGVPARVVRARFPAATGQRLQALAWWDWPHERLRAALDDFRNLGIEDFLERHEATAWPVEAVNSHRTDIHPTPDRHVPGLNP</sequence>
<dbReference type="Pfam" id="PF00132">
    <property type="entry name" value="Hexapep"/>
    <property type="match status" value="1"/>
</dbReference>
<proteinExistence type="inferred from homology"/>
<dbReference type="EMBL" id="RKST01000006">
    <property type="protein sequence ID" value="RUM98417.1"/>
    <property type="molecule type" value="Genomic_DNA"/>
</dbReference>
<dbReference type="PANTHER" id="PTHR43300:SF11">
    <property type="entry name" value="ACETYLTRANSFERASE RV3034C-RELATED"/>
    <property type="match status" value="1"/>
</dbReference>
<dbReference type="Gene3D" id="2.160.10.10">
    <property type="entry name" value="Hexapeptide repeat proteins"/>
    <property type="match status" value="1"/>
</dbReference>
<dbReference type="CDD" id="cd03349">
    <property type="entry name" value="LbH_XAT"/>
    <property type="match status" value="1"/>
</dbReference>
<dbReference type="PROSITE" id="PS00101">
    <property type="entry name" value="HEXAPEP_TRANSFERASES"/>
    <property type="match status" value="1"/>
</dbReference>
<name>A0A432V8E4_9HYPH</name>
<dbReference type="InterPro" id="IPR017694">
    <property type="entry name" value="Phosphonate_tfrase_rpt"/>
</dbReference>
<dbReference type="AlphaFoldDB" id="A0A432V8E4"/>
<evidence type="ECO:0000256" key="1">
    <source>
        <dbReference type="ARBA" id="ARBA00007274"/>
    </source>
</evidence>
<evidence type="ECO:0000313" key="6">
    <source>
        <dbReference type="Proteomes" id="UP000281647"/>
    </source>
</evidence>
<comment type="similarity">
    <text evidence="1">Belongs to the transferase hexapeptide repeat family.</text>
</comment>
<organism evidence="5 6">
    <name type="scientific">Borborobacter arsenicus</name>
    <dbReference type="NCBI Taxonomy" id="1851146"/>
    <lineage>
        <taxon>Bacteria</taxon>
        <taxon>Pseudomonadati</taxon>
        <taxon>Pseudomonadota</taxon>
        <taxon>Alphaproteobacteria</taxon>
        <taxon>Hyphomicrobiales</taxon>
        <taxon>Phyllobacteriaceae</taxon>
        <taxon>Borborobacter</taxon>
    </lineage>
</organism>
<keyword evidence="2 5" id="KW-0808">Transferase</keyword>
<comment type="caution">
    <text evidence="5">The sequence shown here is derived from an EMBL/GenBank/DDBJ whole genome shotgun (WGS) entry which is preliminary data.</text>
</comment>
<dbReference type="Proteomes" id="UP000281647">
    <property type="component" value="Unassembled WGS sequence"/>
</dbReference>
<dbReference type="RefSeq" id="WP_128626270.1">
    <property type="nucleotide sequence ID" value="NZ_RKST01000006.1"/>
</dbReference>
<evidence type="ECO:0000256" key="2">
    <source>
        <dbReference type="ARBA" id="ARBA00022679"/>
    </source>
</evidence>
<dbReference type="InterPro" id="IPR018357">
    <property type="entry name" value="Hexapep_transf_CS"/>
</dbReference>
<dbReference type="NCBIfam" id="TIGR03308">
    <property type="entry name" value="phn_thr-fam"/>
    <property type="match status" value="1"/>
</dbReference>
<dbReference type="SUPFAM" id="SSF51161">
    <property type="entry name" value="Trimeric LpxA-like enzymes"/>
    <property type="match status" value="1"/>
</dbReference>
<dbReference type="PANTHER" id="PTHR43300">
    <property type="entry name" value="ACETYLTRANSFERASE"/>
    <property type="match status" value="1"/>
</dbReference>
<keyword evidence="3" id="KW-0677">Repeat</keyword>
<keyword evidence="4" id="KW-0012">Acyltransferase</keyword>
<dbReference type="InterPro" id="IPR050179">
    <property type="entry name" value="Trans_hexapeptide_repeat"/>
</dbReference>
<dbReference type="InterPro" id="IPR011004">
    <property type="entry name" value="Trimer_LpxA-like_sf"/>
</dbReference>
<gene>
    <name evidence="5" type="ORF">EET67_07210</name>
</gene>
<protein>
    <submittedName>
        <fullName evidence="5">Acetyltransferase</fullName>
    </submittedName>
</protein>
<dbReference type="OrthoDB" id="9815592at2"/>
<keyword evidence="6" id="KW-1185">Reference proteome</keyword>
<dbReference type="GO" id="GO:0016746">
    <property type="term" value="F:acyltransferase activity"/>
    <property type="evidence" value="ECO:0007669"/>
    <property type="project" value="UniProtKB-KW"/>
</dbReference>
<evidence type="ECO:0000313" key="5">
    <source>
        <dbReference type="EMBL" id="RUM98417.1"/>
    </source>
</evidence>
<reference evidence="5 6" key="1">
    <citation type="submission" date="2018-11" db="EMBL/GenBank/DDBJ databases">
        <title>Pseudaminobacter arsenicus sp. nov., an arsenic-resistant bacterium isolated from arsenic-rich aquifers.</title>
        <authorList>
            <person name="Mu Y."/>
        </authorList>
    </citation>
    <scope>NUCLEOTIDE SEQUENCE [LARGE SCALE GENOMIC DNA]</scope>
    <source>
        <strain evidence="5 6">CB3</strain>
    </source>
</reference>
<evidence type="ECO:0000256" key="4">
    <source>
        <dbReference type="ARBA" id="ARBA00023315"/>
    </source>
</evidence>
<accession>A0A432V8E4</accession>
<dbReference type="InterPro" id="IPR001451">
    <property type="entry name" value="Hexapep"/>
</dbReference>